<dbReference type="SMART" id="SM00481">
    <property type="entry name" value="POLIIIAc"/>
    <property type="match status" value="1"/>
</dbReference>
<organism evidence="3 4">
    <name type="scientific">Gordonia cholesterolivorans</name>
    <dbReference type="NCBI Taxonomy" id="559625"/>
    <lineage>
        <taxon>Bacteria</taxon>
        <taxon>Bacillati</taxon>
        <taxon>Actinomycetota</taxon>
        <taxon>Actinomycetes</taxon>
        <taxon>Mycobacteriales</taxon>
        <taxon>Gordoniaceae</taxon>
        <taxon>Gordonia</taxon>
    </lineage>
</organism>
<dbReference type="Gene3D" id="3.20.20.140">
    <property type="entry name" value="Metal-dependent hydrolases"/>
    <property type="match status" value="1"/>
</dbReference>
<reference evidence="3 4" key="1">
    <citation type="journal article" date="2019" name="Int. J. Syst. Evol. Microbiol.">
        <title>The Global Catalogue of Microorganisms (GCM) 10K type strain sequencing project: providing services to taxonomists for standard genome sequencing and annotation.</title>
        <authorList>
            <consortium name="The Broad Institute Genomics Platform"/>
            <consortium name="The Broad Institute Genome Sequencing Center for Infectious Disease"/>
            <person name="Wu L."/>
            <person name="Ma J."/>
        </authorList>
    </citation>
    <scope>NUCLEOTIDE SEQUENCE [LARGE SCALE GENOMIC DNA]</scope>
    <source>
        <strain evidence="3 4">JCM 16227</strain>
    </source>
</reference>
<dbReference type="Gene3D" id="1.10.150.650">
    <property type="match status" value="1"/>
</dbReference>
<proteinExistence type="predicted"/>
<gene>
    <name evidence="3" type="ORF">GCM10009855_09330</name>
</gene>
<dbReference type="Pfam" id="PF02811">
    <property type="entry name" value="PHP"/>
    <property type="match status" value="1"/>
</dbReference>
<dbReference type="Proteomes" id="UP001501170">
    <property type="component" value="Unassembled WGS sequence"/>
</dbReference>
<evidence type="ECO:0000313" key="4">
    <source>
        <dbReference type="Proteomes" id="UP001501170"/>
    </source>
</evidence>
<dbReference type="PANTHER" id="PTHR42924">
    <property type="entry name" value="EXONUCLEASE"/>
    <property type="match status" value="1"/>
</dbReference>
<evidence type="ECO:0000256" key="1">
    <source>
        <dbReference type="SAM" id="MobiDB-lite"/>
    </source>
</evidence>
<accession>A0ABN3H8D7</accession>
<dbReference type="InterPro" id="IPR052018">
    <property type="entry name" value="PHP_domain"/>
</dbReference>
<dbReference type="EMBL" id="BAAARB010000003">
    <property type="protein sequence ID" value="GAA2372145.1"/>
    <property type="molecule type" value="Genomic_DNA"/>
</dbReference>
<feature type="region of interest" description="Disordered" evidence="1">
    <location>
        <begin position="1"/>
        <end position="26"/>
    </location>
</feature>
<dbReference type="CDD" id="cd07438">
    <property type="entry name" value="PHP_HisPPase_AMP"/>
    <property type="match status" value="1"/>
</dbReference>
<comment type="caution">
    <text evidence="3">The sequence shown here is derived from an EMBL/GenBank/DDBJ whole genome shotgun (WGS) entry which is preliminary data.</text>
</comment>
<dbReference type="InterPro" id="IPR004013">
    <property type="entry name" value="PHP_dom"/>
</dbReference>
<keyword evidence="4" id="KW-1185">Reference proteome</keyword>
<feature type="domain" description="Polymerase/histidinol phosphatase N-terminal" evidence="2">
    <location>
        <begin position="38"/>
        <end position="102"/>
    </location>
</feature>
<evidence type="ECO:0000259" key="2">
    <source>
        <dbReference type="SMART" id="SM00481"/>
    </source>
</evidence>
<dbReference type="InterPro" id="IPR003141">
    <property type="entry name" value="Pol/His_phosphatase_N"/>
</dbReference>
<dbReference type="SUPFAM" id="SSF89550">
    <property type="entry name" value="PHP domain-like"/>
    <property type="match status" value="1"/>
</dbReference>
<name>A0ABN3H8D7_9ACTN</name>
<dbReference type="InterPro" id="IPR016195">
    <property type="entry name" value="Pol/histidinol_Pase-like"/>
</dbReference>
<sequence length="319" mass="33633">MAHFGAHAAIVPETAPVREGSGHSTSDYSVRMAPEMTADLHTHTAFSDGTDTPEELLAAAREAGLRTIALTDHDTAAGWDEIAARVRSGMRVLPGAEFSTKHPREDGSLVSVHLLGYLFDRDDAGVAGEWQRMKDERAGRGARIVENLVTAGYPITLARVREIAGVGSISRPHIARALMEAGVVASVGEAFDELLHDGSPHYTALRSTSLVEGVEMIAAAGGVPVIAHPRARAAATVLTADVIESLVAVGLAGLEVRHPDHDDAARAELADIASNLGLLATGSSDYHGANKTLRIGQERTDDEVVEQIVERGTVAPFIA</sequence>
<evidence type="ECO:0000313" key="3">
    <source>
        <dbReference type="EMBL" id="GAA2372145.1"/>
    </source>
</evidence>
<protein>
    <submittedName>
        <fullName evidence="3">PHP domain-containing protein</fullName>
    </submittedName>
</protein>
<dbReference type="PANTHER" id="PTHR42924:SF3">
    <property type="entry name" value="POLYMERASE_HISTIDINOL PHOSPHATASE N-TERMINAL DOMAIN-CONTAINING PROTEIN"/>
    <property type="match status" value="1"/>
</dbReference>